<dbReference type="InterPro" id="IPR007259">
    <property type="entry name" value="GCP"/>
</dbReference>
<dbReference type="AlphaFoldDB" id="A0A1B6C212"/>
<dbReference type="InterPro" id="IPR042241">
    <property type="entry name" value="GCP_C_sf"/>
</dbReference>
<accession>A0A1B6C212</accession>
<dbReference type="Pfam" id="PF04130">
    <property type="entry name" value="GCP_C_terminal"/>
    <property type="match status" value="1"/>
</dbReference>
<comment type="subcellular location">
    <subcellularLocation>
        <location evidence="5">Cytoplasm</location>
        <location evidence="5">Cytoskeleton</location>
        <location evidence="5">Microtubule organizing center</location>
    </subcellularLocation>
</comment>
<evidence type="ECO:0000256" key="6">
    <source>
        <dbReference type="SAM" id="Coils"/>
    </source>
</evidence>
<dbReference type="Gene3D" id="1.20.120.1900">
    <property type="entry name" value="Gamma-tubulin complex, C-terminal domain"/>
    <property type="match status" value="1"/>
</dbReference>
<dbReference type="InterPro" id="IPR040457">
    <property type="entry name" value="GCP_C"/>
</dbReference>
<dbReference type="PANTHER" id="PTHR19302">
    <property type="entry name" value="GAMMA TUBULIN COMPLEX PROTEIN"/>
    <property type="match status" value="1"/>
</dbReference>
<dbReference type="GO" id="GO:0005874">
    <property type="term" value="C:microtubule"/>
    <property type="evidence" value="ECO:0007669"/>
    <property type="project" value="UniProtKB-KW"/>
</dbReference>
<dbReference type="EMBL" id="GEDC01030018">
    <property type="protein sequence ID" value="JAS07280.1"/>
    <property type="molecule type" value="Transcribed_RNA"/>
</dbReference>
<keyword evidence="4 5" id="KW-0206">Cytoskeleton</keyword>
<evidence type="ECO:0000256" key="2">
    <source>
        <dbReference type="ARBA" id="ARBA00022490"/>
    </source>
</evidence>
<dbReference type="GO" id="GO:0007020">
    <property type="term" value="P:microtubule nucleation"/>
    <property type="evidence" value="ECO:0007669"/>
    <property type="project" value="InterPro"/>
</dbReference>
<sequence length="559" mass="65385">PKIVSEMEKINRVCTAEINTQQEEFHSPLQLNLTTQKSPSIICEKMSLKETRIQKELKELEAAMVHADDARERAFKNRERTYGGDYNIITGEILKPSGLEHEVERVSKEVHEGELLENICDESLKPKDLEDLVSEECIDMKSIDLVVDDSILLSSHVITQKILDKPEETIQNKNVDHSTTNLPETKTDFSTNSNEYTTIFNSVDNIIYDEEKRKINMKQVDITKLYDCLQKSVLYPLQSQLKLANDALLRMFLNKHNLIAHLNCLRKHFFFLDSDYGSNLTKNLFSEIQSVRHPSFLLNHLRLNSLLRTAVSNDSDQDLAERLSFVVNSVPATFSLTDPNTLNCLSLTYKVYWPLNIVLTSQAMSKYDQVFKFLMQLRRATWTLEQDIYLLKIEFSTKSNQYRQIHLFRHIMAQFLQALQNYILTTVMEPSWMDLQKQLDKTSTLQELYHTHVNYIKNIIFRCLLNKRSKTINKHLLDLFRIILTFHENLRSDDWFKGPDDEIQHPAFPRLCHQFKQFVELSRFLCSYLKRLVASGYQPHLDHLLTFLSCNNFYESKAI</sequence>
<dbReference type="GO" id="GO:0000922">
    <property type="term" value="C:spindle pole"/>
    <property type="evidence" value="ECO:0007669"/>
    <property type="project" value="InterPro"/>
</dbReference>
<evidence type="ECO:0000313" key="8">
    <source>
        <dbReference type="EMBL" id="JAS07280.1"/>
    </source>
</evidence>
<evidence type="ECO:0000256" key="3">
    <source>
        <dbReference type="ARBA" id="ARBA00022701"/>
    </source>
</evidence>
<feature type="non-terminal residue" evidence="8">
    <location>
        <position position="1"/>
    </location>
</feature>
<reference evidence="8" key="1">
    <citation type="submission" date="2015-12" db="EMBL/GenBank/DDBJ databases">
        <title>De novo transcriptome assembly of four potential Pierce s Disease insect vectors from Arizona vineyards.</title>
        <authorList>
            <person name="Tassone E.E."/>
        </authorList>
    </citation>
    <scope>NUCLEOTIDE SEQUENCE</scope>
</reference>
<proteinExistence type="inferred from homology"/>
<dbReference type="GO" id="GO:0051321">
    <property type="term" value="P:meiotic cell cycle"/>
    <property type="evidence" value="ECO:0007669"/>
    <property type="project" value="TreeGrafter"/>
</dbReference>
<protein>
    <recommendedName>
        <fullName evidence="5">Gamma-tubulin complex component</fullName>
    </recommendedName>
</protein>
<feature type="coiled-coil region" evidence="6">
    <location>
        <begin position="43"/>
        <end position="77"/>
    </location>
</feature>
<evidence type="ECO:0000256" key="1">
    <source>
        <dbReference type="ARBA" id="ARBA00010337"/>
    </source>
</evidence>
<dbReference type="GO" id="GO:0031122">
    <property type="term" value="P:cytoplasmic microtubule organization"/>
    <property type="evidence" value="ECO:0007669"/>
    <property type="project" value="TreeGrafter"/>
</dbReference>
<dbReference type="GO" id="GO:0000930">
    <property type="term" value="C:gamma-tubulin complex"/>
    <property type="evidence" value="ECO:0007669"/>
    <property type="project" value="TreeGrafter"/>
</dbReference>
<keyword evidence="6" id="KW-0175">Coiled coil</keyword>
<name>A0A1B6C212_9HEMI</name>
<dbReference type="GO" id="GO:0000278">
    <property type="term" value="P:mitotic cell cycle"/>
    <property type="evidence" value="ECO:0007669"/>
    <property type="project" value="TreeGrafter"/>
</dbReference>
<dbReference type="PANTHER" id="PTHR19302:SF70">
    <property type="entry name" value="GAMMA-TUBULIN COMPLEX COMPONENT 6"/>
    <property type="match status" value="1"/>
</dbReference>
<comment type="similarity">
    <text evidence="1 5">Belongs to the TUBGCP family.</text>
</comment>
<organism evidence="8">
    <name type="scientific">Clastoptera arizonana</name>
    <name type="common">Arizona spittle bug</name>
    <dbReference type="NCBI Taxonomy" id="38151"/>
    <lineage>
        <taxon>Eukaryota</taxon>
        <taxon>Metazoa</taxon>
        <taxon>Ecdysozoa</taxon>
        <taxon>Arthropoda</taxon>
        <taxon>Hexapoda</taxon>
        <taxon>Insecta</taxon>
        <taxon>Pterygota</taxon>
        <taxon>Neoptera</taxon>
        <taxon>Paraneoptera</taxon>
        <taxon>Hemiptera</taxon>
        <taxon>Auchenorrhyncha</taxon>
        <taxon>Cercopoidea</taxon>
        <taxon>Clastopteridae</taxon>
        <taxon>Clastoptera</taxon>
    </lineage>
</organism>
<evidence type="ECO:0000256" key="4">
    <source>
        <dbReference type="ARBA" id="ARBA00023212"/>
    </source>
</evidence>
<dbReference type="GO" id="GO:0051011">
    <property type="term" value="F:microtubule minus-end binding"/>
    <property type="evidence" value="ECO:0007669"/>
    <property type="project" value="TreeGrafter"/>
</dbReference>
<dbReference type="GO" id="GO:0051225">
    <property type="term" value="P:spindle assembly"/>
    <property type="evidence" value="ECO:0007669"/>
    <property type="project" value="TreeGrafter"/>
</dbReference>
<dbReference type="GO" id="GO:0043015">
    <property type="term" value="F:gamma-tubulin binding"/>
    <property type="evidence" value="ECO:0007669"/>
    <property type="project" value="InterPro"/>
</dbReference>
<keyword evidence="3 5" id="KW-0493">Microtubule</keyword>
<feature type="domain" description="Gamma tubulin complex component C-terminal" evidence="7">
    <location>
        <begin position="258"/>
        <end position="554"/>
    </location>
</feature>
<gene>
    <name evidence="8" type="ORF">g.28901</name>
</gene>
<evidence type="ECO:0000259" key="7">
    <source>
        <dbReference type="Pfam" id="PF04130"/>
    </source>
</evidence>
<keyword evidence="2 5" id="KW-0963">Cytoplasm</keyword>
<evidence type="ECO:0000256" key="5">
    <source>
        <dbReference type="RuleBase" id="RU363050"/>
    </source>
</evidence>